<dbReference type="PANTHER" id="PTHR41542">
    <property type="entry name" value="BLL5807 PROTEIN"/>
    <property type="match status" value="1"/>
</dbReference>
<dbReference type="SMART" id="SM00978">
    <property type="entry name" value="Tim44"/>
    <property type="match status" value="1"/>
</dbReference>
<dbReference type="Proteomes" id="UP000520770">
    <property type="component" value="Unassembled WGS sequence"/>
</dbReference>
<proteinExistence type="predicted"/>
<evidence type="ECO:0000256" key="2">
    <source>
        <dbReference type="SAM" id="Phobius"/>
    </source>
</evidence>
<feature type="compositionally biased region" description="Polar residues" evidence="1">
    <location>
        <begin position="180"/>
        <end position="193"/>
    </location>
</feature>
<keyword evidence="2" id="KW-1133">Transmembrane helix</keyword>
<evidence type="ECO:0000256" key="3">
    <source>
        <dbReference type="SAM" id="SignalP"/>
    </source>
</evidence>
<evidence type="ECO:0000313" key="5">
    <source>
        <dbReference type="EMBL" id="MBB4346847.1"/>
    </source>
</evidence>
<keyword evidence="2" id="KW-0812">Transmembrane</keyword>
<reference evidence="8 9" key="1">
    <citation type="submission" date="2020-08" db="EMBL/GenBank/DDBJ databases">
        <title>Genomic Encyclopedia of Type Strains, Phase IV (KMG-V): Genome sequencing to study the core and pangenomes of soil and plant-associated prokaryotes.</title>
        <authorList>
            <person name="Whitman W."/>
        </authorList>
    </citation>
    <scope>NUCLEOTIDE SEQUENCE [LARGE SCALE GENOMIC DNA]</scope>
    <source>
        <strain evidence="6 9">SEMIA 444</strain>
        <strain evidence="5 8">SEMIA 448</strain>
        <strain evidence="7 10">SEMIA 452</strain>
    </source>
</reference>
<dbReference type="RefSeq" id="WP_148145876.1">
    <property type="nucleotide sequence ID" value="NZ_JACIGW010000001.1"/>
</dbReference>
<gene>
    <name evidence="6" type="ORF">GGE31_001230</name>
    <name evidence="5" type="ORF">GGE33_000555</name>
    <name evidence="7" type="ORF">GGE35_001229</name>
</gene>
<evidence type="ECO:0000313" key="9">
    <source>
        <dbReference type="Proteomes" id="UP000524535"/>
    </source>
</evidence>
<feature type="compositionally biased region" description="Gly residues" evidence="1">
    <location>
        <begin position="168"/>
        <end position="177"/>
    </location>
</feature>
<evidence type="ECO:0000256" key="1">
    <source>
        <dbReference type="SAM" id="MobiDB-lite"/>
    </source>
</evidence>
<dbReference type="Gene3D" id="3.10.450.240">
    <property type="match status" value="1"/>
</dbReference>
<evidence type="ECO:0000313" key="8">
    <source>
        <dbReference type="Proteomes" id="UP000520770"/>
    </source>
</evidence>
<feature type="compositionally biased region" description="Low complexity" evidence="1">
    <location>
        <begin position="40"/>
        <end position="59"/>
    </location>
</feature>
<keyword evidence="3" id="KW-0732">Signal</keyword>
<keyword evidence="9" id="KW-1185">Reference proteome</keyword>
<dbReference type="AlphaFoldDB" id="A0A7W6Y140"/>
<comment type="caution">
    <text evidence="7">The sequence shown here is derived from an EMBL/GenBank/DDBJ whole genome shotgun (WGS) entry which is preliminary data.</text>
</comment>
<dbReference type="SUPFAM" id="SSF54427">
    <property type="entry name" value="NTF2-like"/>
    <property type="match status" value="1"/>
</dbReference>
<name>A0A7W6Y140_9HYPH</name>
<feature type="chain" id="PRO_5036405093" evidence="3">
    <location>
        <begin position="26"/>
        <end position="361"/>
    </location>
</feature>
<feature type="transmembrane region" description="Helical" evidence="2">
    <location>
        <begin position="125"/>
        <end position="146"/>
    </location>
</feature>
<evidence type="ECO:0000313" key="10">
    <source>
        <dbReference type="Proteomes" id="UP000576087"/>
    </source>
</evidence>
<dbReference type="PANTHER" id="PTHR41542:SF1">
    <property type="entry name" value="BLL5807 PROTEIN"/>
    <property type="match status" value="1"/>
</dbReference>
<feature type="transmembrane region" description="Helical" evidence="2">
    <location>
        <begin position="97"/>
        <end position="119"/>
    </location>
</feature>
<protein>
    <submittedName>
        <fullName evidence="7">Putative lipid-binding transport protein (Tim44 family)</fullName>
    </submittedName>
</protein>
<feature type="region of interest" description="Disordered" evidence="1">
    <location>
        <begin position="40"/>
        <end position="89"/>
    </location>
</feature>
<feature type="signal peptide" evidence="3">
    <location>
        <begin position="1"/>
        <end position="25"/>
    </location>
</feature>
<evidence type="ECO:0000259" key="4">
    <source>
        <dbReference type="SMART" id="SM00978"/>
    </source>
</evidence>
<dbReference type="InterPro" id="IPR032710">
    <property type="entry name" value="NTF2-like_dom_sf"/>
</dbReference>
<accession>A0A7W6Y140</accession>
<feature type="compositionally biased region" description="Polar residues" evidence="1">
    <location>
        <begin position="66"/>
        <end position="78"/>
    </location>
</feature>
<dbReference type="EMBL" id="JACIHM010000001">
    <property type="protein sequence ID" value="MBB4445447.1"/>
    <property type="molecule type" value="Genomic_DNA"/>
</dbReference>
<evidence type="ECO:0000313" key="7">
    <source>
        <dbReference type="EMBL" id="MBB4445447.1"/>
    </source>
</evidence>
<dbReference type="Pfam" id="PF04280">
    <property type="entry name" value="Tim44"/>
    <property type="match status" value="1"/>
</dbReference>
<dbReference type="EMBL" id="JACIGW010000001">
    <property type="protein sequence ID" value="MBB4346847.1"/>
    <property type="molecule type" value="Genomic_DNA"/>
</dbReference>
<keyword evidence="2" id="KW-0472">Membrane</keyword>
<evidence type="ECO:0000313" key="6">
    <source>
        <dbReference type="EMBL" id="MBB4410759.1"/>
    </source>
</evidence>
<sequence>MLFKLRRFQKLFAIAAIGMAVSLTAVDFAEARRAGGGSSFGSRGTRTFAAPPATNTAPGAAGGINRSMTPNTQQNAASPANGMGAQAAQQQRRPGMFGGMFGGILGGLALGGLFGMLMGGGFGGMAGFFGMLLQIALIAGLAMLAFRFFARRQQQQAAGPAANARAYGDGGNGGKDGFGQSQNNAYEAPQQNQGGFQIPKIGSGAGAAAFGGGQQAVQRQAGPDTDEVGITNRDLSQFEKLLTEVQGAYADENYAKLRDLTTPEAMSYLAEELGENATNGVKNEVRDVTLLQGDLAEAWRENGQEYATVAMRYSSIDFLRDRNTGEVAEGNPNEITETVEVWTFVRKPANDWKLSAIQSAA</sequence>
<dbReference type="InterPro" id="IPR007379">
    <property type="entry name" value="Tim44-like_dom"/>
</dbReference>
<dbReference type="Proteomes" id="UP000576087">
    <property type="component" value="Unassembled WGS sequence"/>
</dbReference>
<organism evidence="7 10">
    <name type="scientific">Aliirhizobium cellulosilyticum</name>
    <dbReference type="NCBI Taxonomy" id="393664"/>
    <lineage>
        <taxon>Bacteria</taxon>
        <taxon>Pseudomonadati</taxon>
        <taxon>Pseudomonadota</taxon>
        <taxon>Alphaproteobacteria</taxon>
        <taxon>Hyphomicrobiales</taxon>
        <taxon>Rhizobiaceae</taxon>
        <taxon>Aliirhizobium</taxon>
    </lineage>
</organism>
<feature type="region of interest" description="Disordered" evidence="1">
    <location>
        <begin position="160"/>
        <end position="193"/>
    </location>
</feature>
<dbReference type="EMBL" id="JACIGY010000001">
    <property type="protein sequence ID" value="MBB4410759.1"/>
    <property type="molecule type" value="Genomic_DNA"/>
</dbReference>
<feature type="domain" description="Tim44-like" evidence="4">
    <location>
        <begin position="218"/>
        <end position="359"/>
    </location>
</feature>
<dbReference type="Proteomes" id="UP000524535">
    <property type="component" value="Unassembled WGS sequence"/>
</dbReference>